<dbReference type="AlphaFoldDB" id="A0A6P1QY79"/>
<dbReference type="KEGG" id="bcad:DBX24_08145"/>
<dbReference type="InterPro" id="IPR049458">
    <property type="entry name" value="EpsG-like"/>
</dbReference>
<proteinExistence type="predicted"/>
<dbReference type="RefSeq" id="WP_120489120.1">
    <property type="nucleotide sequence ID" value="NZ_CP029149.1"/>
</dbReference>
<evidence type="ECO:0000313" key="1">
    <source>
        <dbReference type="EMBL" id="QHN65851.1"/>
    </source>
</evidence>
<accession>A0A6P1QY79</accession>
<dbReference type="Proteomes" id="UP000464318">
    <property type="component" value="Chromosome"/>
</dbReference>
<name>A0A6P1QY79_9FLAO</name>
<keyword evidence="2" id="KW-1185">Reference proteome</keyword>
<sequence>MNELHLYLGITFLFFYLGCLHKNPVHKAFFTFAFIVFSFILRFSIDVSWGKDYMAYYHLYRMEKPEKLLDYFTKEPYLYLLHTFCSNLLDTRKEVFQLMFYFNFIIVNSFFIWLIWAENVRTWKKMIFFSLYYLLFSYVLLRNGIPYVIFAYFIHQIYNDKKTTKLVYLTPFMHFSSTVPIVLIFHKSKKYFYYFTIVFSLLVSVIFVGTLLNRPELELINSKFNAYSEKQIFSIIHYIFFAVFMSATFVAYLFLRKRFFHPVIITTLALYILVFFISPIAAFRYSPYLLTGLIFIRVDDTKYKRFNNLMDYASIVILFHFIYTFYDTHEIS</sequence>
<organism evidence="1 2">
    <name type="scientific">Bergeyella cardium</name>
    <dbReference type="NCBI Taxonomy" id="1585976"/>
    <lineage>
        <taxon>Bacteria</taxon>
        <taxon>Pseudomonadati</taxon>
        <taxon>Bacteroidota</taxon>
        <taxon>Flavobacteriia</taxon>
        <taxon>Flavobacteriales</taxon>
        <taxon>Weeksellaceae</taxon>
        <taxon>Bergeyella</taxon>
    </lineage>
</organism>
<evidence type="ECO:0000313" key="2">
    <source>
        <dbReference type="Proteomes" id="UP000464318"/>
    </source>
</evidence>
<protein>
    <submittedName>
        <fullName evidence="1">Uncharacterized protein</fullName>
    </submittedName>
</protein>
<reference evidence="1 2" key="1">
    <citation type="submission" date="2018-04" db="EMBL/GenBank/DDBJ databases">
        <title>Characteristic and Complete Genome Sequencing of A Novel Member of Infective Endocarditis Causative Bacteria: Bergeyella cardium QL-PH.</title>
        <authorList>
            <person name="Pan H."/>
            <person name="Sun E."/>
            <person name="Zhang Y."/>
        </authorList>
    </citation>
    <scope>NUCLEOTIDE SEQUENCE [LARGE SCALE GENOMIC DNA]</scope>
    <source>
        <strain evidence="1 2">HPQL</strain>
    </source>
</reference>
<gene>
    <name evidence="1" type="ORF">DBX24_08145</name>
</gene>
<dbReference type="EMBL" id="CP029149">
    <property type="protein sequence ID" value="QHN65851.1"/>
    <property type="molecule type" value="Genomic_DNA"/>
</dbReference>
<dbReference type="Pfam" id="PF14897">
    <property type="entry name" value="EpsG"/>
    <property type="match status" value="1"/>
</dbReference>